<organism evidence="1 2">
    <name type="scientific">Phytophthora pseudosyringae</name>
    <dbReference type="NCBI Taxonomy" id="221518"/>
    <lineage>
        <taxon>Eukaryota</taxon>
        <taxon>Sar</taxon>
        <taxon>Stramenopiles</taxon>
        <taxon>Oomycota</taxon>
        <taxon>Peronosporomycetes</taxon>
        <taxon>Peronosporales</taxon>
        <taxon>Peronosporaceae</taxon>
        <taxon>Phytophthora</taxon>
    </lineage>
</organism>
<dbReference type="CDD" id="cd00104">
    <property type="entry name" value="KAZAL_FS"/>
    <property type="match status" value="1"/>
</dbReference>
<dbReference type="AlphaFoldDB" id="A0A8T1VMZ4"/>
<dbReference type="EMBL" id="JAGDFM010000199">
    <property type="protein sequence ID" value="KAG7382715.1"/>
    <property type="molecule type" value="Genomic_DNA"/>
</dbReference>
<proteinExistence type="predicted"/>
<sequence length="252" mass="28598">MAAVGGSARVCRRSMALESRGARALVRSSAILGDHLVSELRELARAMDDDMALARTGQFLNKKLRGFEGETRVLVRLADSARVILLLQKTIESVLRMNDLLDSEVRIIWDRNLESERSEWIREIENVLGDEEKLKVEMGDDSRQMQLLTLLKHQLNQHSHVLTARELDVVSEVFDTVARRGNVMVQTLPHWFATSELEWFRATTTLVDEGEEACERQATIWSKLHHPNSRNPRCAEDKYGPVCGSDGATYGW</sequence>
<comment type="caution">
    <text evidence="1">The sequence shown here is derived from an EMBL/GenBank/DDBJ whole genome shotgun (WGS) entry which is preliminary data.</text>
</comment>
<dbReference type="OrthoDB" id="99720at2759"/>
<evidence type="ECO:0000313" key="1">
    <source>
        <dbReference type="EMBL" id="KAG7382715.1"/>
    </source>
</evidence>
<reference evidence="1" key="1">
    <citation type="submission" date="2021-02" db="EMBL/GenBank/DDBJ databases">
        <authorList>
            <person name="Palmer J.M."/>
        </authorList>
    </citation>
    <scope>NUCLEOTIDE SEQUENCE</scope>
    <source>
        <strain evidence="1">SCRP734</strain>
    </source>
</reference>
<gene>
    <name evidence="1" type="ORF">PHYPSEUDO_004406</name>
</gene>
<protein>
    <submittedName>
        <fullName evidence="1">Uncharacterized protein</fullName>
    </submittedName>
</protein>
<evidence type="ECO:0000313" key="2">
    <source>
        <dbReference type="Proteomes" id="UP000694044"/>
    </source>
</evidence>
<keyword evidence="2" id="KW-1185">Reference proteome</keyword>
<dbReference type="Proteomes" id="UP000694044">
    <property type="component" value="Unassembled WGS sequence"/>
</dbReference>
<accession>A0A8T1VMZ4</accession>
<name>A0A8T1VMZ4_9STRA</name>